<reference evidence="1 2" key="1">
    <citation type="submission" date="2020-06" db="EMBL/GenBank/DDBJ databases">
        <title>Altererythrobacter sp. HHU K3-1.</title>
        <authorList>
            <person name="Zhang D."/>
            <person name="Xue H."/>
        </authorList>
    </citation>
    <scope>NUCLEOTIDE SEQUENCE [LARGE SCALE GENOMIC DNA]</scope>
    <source>
        <strain evidence="1 2">HHU K3-1</strain>
    </source>
</reference>
<dbReference type="Proteomes" id="UP000561438">
    <property type="component" value="Unassembled WGS sequence"/>
</dbReference>
<evidence type="ECO:0000313" key="1">
    <source>
        <dbReference type="EMBL" id="NVD45912.1"/>
    </source>
</evidence>
<protein>
    <submittedName>
        <fullName evidence="1">Uncharacterized protein</fullName>
    </submittedName>
</protein>
<accession>A0A850H6Z2</accession>
<evidence type="ECO:0000313" key="2">
    <source>
        <dbReference type="Proteomes" id="UP000561438"/>
    </source>
</evidence>
<dbReference type="AlphaFoldDB" id="A0A850H6Z2"/>
<proteinExistence type="predicted"/>
<organism evidence="1 2">
    <name type="scientific">Qipengyuania atrilutea</name>
    <dbReference type="NCBI Taxonomy" id="2744473"/>
    <lineage>
        <taxon>Bacteria</taxon>
        <taxon>Pseudomonadati</taxon>
        <taxon>Pseudomonadota</taxon>
        <taxon>Alphaproteobacteria</taxon>
        <taxon>Sphingomonadales</taxon>
        <taxon>Erythrobacteraceae</taxon>
        <taxon>Qipengyuania</taxon>
    </lineage>
</organism>
<name>A0A850H6Z2_9SPHN</name>
<dbReference type="EMBL" id="JABWGV010000006">
    <property type="protein sequence ID" value="NVD45912.1"/>
    <property type="molecule type" value="Genomic_DNA"/>
</dbReference>
<keyword evidence="2" id="KW-1185">Reference proteome</keyword>
<sequence>MTNKSIQTIRSDLHRVEQTNDLRGAEAFAKFYMDGTETVLQLNEVAAIQFCRHVLDCISKEFSGSHQHLDETNFVDEGNVRLRIERTD</sequence>
<gene>
    <name evidence="1" type="ORF">HUV48_12930</name>
</gene>
<dbReference type="RefSeq" id="WP_176268218.1">
    <property type="nucleotide sequence ID" value="NZ_JABWGV010000006.1"/>
</dbReference>
<comment type="caution">
    <text evidence="1">The sequence shown here is derived from an EMBL/GenBank/DDBJ whole genome shotgun (WGS) entry which is preliminary data.</text>
</comment>